<dbReference type="Proteomes" id="UP000606494">
    <property type="component" value="Unassembled WGS sequence"/>
</dbReference>
<dbReference type="InterPro" id="IPR012910">
    <property type="entry name" value="Plug_dom"/>
</dbReference>
<keyword evidence="4 7" id="KW-0812">Transmembrane</keyword>
<evidence type="ECO:0000256" key="6">
    <source>
        <dbReference type="ARBA" id="ARBA00023237"/>
    </source>
</evidence>
<evidence type="ECO:0000313" key="11">
    <source>
        <dbReference type="Proteomes" id="UP000606494"/>
    </source>
</evidence>
<keyword evidence="6 7" id="KW-0998">Cell outer membrane</keyword>
<dbReference type="InterPro" id="IPR008969">
    <property type="entry name" value="CarboxyPept-like_regulatory"/>
</dbReference>
<evidence type="ECO:0000256" key="5">
    <source>
        <dbReference type="ARBA" id="ARBA00023136"/>
    </source>
</evidence>
<comment type="caution">
    <text evidence="10">The sequence shown here is derived from an EMBL/GenBank/DDBJ whole genome shotgun (WGS) entry which is preliminary data.</text>
</comment>
<dbReference type="NCBIfam" id="TIGR04056">
    <property type="entry name" value="OMP_RagA_SusC"/>
    <property type="match status" value="1"/>
</dbReference>
<name>A0ABR7Y6X2_9SPHI</name>
<evidence type="ECO:0000313" key="10">
    <source>
        <dbReference type="EMBL" id="MBD1427042.1"/>
    </source>
</evidence>
<comment type="subcellular location">
    <subcellularLocation>
        <location evidence="1 7">Cell outer membrane</location>
        <topology evidence="1 7">Multi-pass membrane protein</topology>
    </subcellularLocation>
</comment>
<feature type="domain" description="TonB-dependent receptor plug" evidence="9">
    <location>
        <begin position="132"/>
        <end position="241"/>
    </location>
</feature>
<evidence type="ECO:0000256" key="8">
    <source>
        <dbReference type="SAM" id="SignalP"/>
    </source>
</evidence>
<accession>A0ABR7Y6X2</accession>
<evidence type="ECO:0000256" key="3">
    <source>
        <dbReference type="ARBA" id="ARBA00022452"/>
    </source>
</evidence>
<feature type="chain" id="PRO_5046697401" evidence="8">
    <location>
        <begin position="27"/>
        <end position="1082"/>
    </location>
</feature>
<feature type="signal peptide" evidence="8">
    <location>
        <begin position="1"/>
        <end position="26"/>
    </location>
</feature>
<gene>
    <name evidence="10" type="ORF">H8B17_15780</name>
</gene>
<evidence type="ECO:0000256" key="1">
    <source>
        <dbReference type="ARBA" id="ARBA00004571"/>
    </source>
</evidence>
<evidence type="ECO:0000259" key="9">
    <source>
        <dbReference type="Pfam" id="PF07715"/>
    </source>
</evidence>
<dbReference type="InterPro" id="IPR036942">
    <property type="entry name" value="Beta-barrel_TonB_sf"/>
</dbReference>
<organism evidence="10 11">
    <name type="scientific">Sphingobacterium arenae</name>
    <dbReference type="NCBI Taxonomy" id="1280598"/>
    <lineage>
        <taxon>Bacteria</taxon>
        <taxon>Pseudomonadati</taxon>
        <taxon>Bacteroidota</taxon>
        <taxon>Sphingobacteriia</taxon>
        <taxon>Sphingobacteriales</taxon>
        <taxon>Sphingobacteriaceae</taxon>
        <taxon>Sphingobacterium</taxon>
    </lineage>
</organism>
<dbReference type="EMBL" id="JACNYK010000004">
    <property type="protein sequence ID" value="MBD1427042.1"/>
    <property type="molecule type" value="Genomic_DNA"/>
</dbReference>
<dbReference type="InterPro" id="IPR039426">
    <property type="entry name" value="TonB-dep_rcpt-like"/>
</dbReference>
<keyword evidence="2 7" id="KW-0813">Transport</keyword>
<dbReference type="InterPro" id="IPR023996">
    <property type="entry name" value="TonB-dep_OMP_SusC/RagA"/>
</dbReference>
<dbReference type="NCBIfam" id="TIGR04057">
    <property type="entry name" value="SusC_RagA_signa"/>
    <property type="match status" value="1"/>
</dbReference>
<dbReference type="Gene3D" id="2.40.170.20">
    <property type="entry name" value="TonB-dependent receptor, beta-barrel domain"/>
    <property type="match status" value="1"/>
</dbReference>
<dbReference type="InterPro" id="IPR037066">
    <property type="entry name" value="Plug_dom_sf"/>
</dbReference>
<keyword evidence="8" id="KW-0732">Signal</keyword>
<protein>
    <submittedName>
        <fullName evidence="10">SusC/RagA family TonB-linked outer membrane protein</fullName>
    </submittedName>
</protein>
<evidence type="ECO:0000256" key="7">
    <source>
        <dbReference type="PROSITE-ProRule" id="PRU01360"/>
    </source>
</evidence>
<keyword evidence="5 7" id="KW-0472">Membrane</keyword>
<evidence type="ECO:0000256" key="4">
    <source>
        <dbReference type="ARBA" id="ARBA00022692"/>
    </source>
</evidence>
<keyword evidence="11" id="KW-1185">Reference proteome</keyword>
<proteinExistence type="inferred from homology"/>
<evidence type="ECO:0000256" key="2">
    <source>
        <dbReference type="ARBA" id="ARBA00022448"/>
    </source>
</evidence>
<sequence>MALKNIRILCLGFLCFMLFNLSDAWAQSAETRAAERQKRILVGEVRSATDGKAVEGVSLRIGGTSAHTDEEGKFKIQVTVYIGELDVRHIGFHTQSINFNADTKYLEILLHPLENQIEEVEVVSTGYQQLPKERATGSFVQVDNELLNRRVSTNLLDRLDGVASGLQFRTSGAGSDRFNPSFIQIRGRSTLNANHQPLIVVDNFAYDGDISSINPNDVENITILKDAAAASAWGARSGNGVIVIKTKEGAKGRPTKIALTSNFTVGAKPDLYAPSMPQLSSAQYIEVEQFLFDQGAYNTRIRNGWQGISPAVDIFRDTRDNVITSSDSLAMINELKKMDARSELLSHYYRQSLQQQYNINFSGGGTNNQFFISGGYDDNRNNVVNSYAKRYSVNANHAYFFFDERMKVTTNLVMTSSKSGAGAQVANLYPYDRLTNDQGEAMAITNANGLSHSFTDTFGDGKLLDWKHRPLDELKRGSTLLGDRTEYRLNTAIDYRFTDYLKASVRYGFEKGVSESVNYNGVESFYARDMINRFASVDATSGEVTFNLPVGGISNNTTNAFTSSNGRVQLDFAKNWGKHELNAIAGSEVKDVQTNRSGVIYYGHDPLSLANQNASIDFSRIYNYSYGSGSGRISTGASQYNSVDRFFSYFTNASYTFDRRYTISGSARRDESNLFGVATNQKGVPLWSAGLAWTLSNEKFFRVPFIDHFRVRTTYGYTGNVDRSLSAYLTANSASHLITSYNQLYADIVNPPNPSLRWERVGNLNMGVDLSLLSGRLSLTADYWRKRGTDLIGQAPIAPQTGVSTFTGNTASTSSRGLDIELTSVNLDGKIKWSSTVLFNIARDKVTEYLMETGSNYTVVSNPSANPLEGYPYWALFSYKYKGLDTEGNPIGYLDGQESMDYNSIVNSLNREDMVYSGSRVPTHFGSFRNTLSYGVFDLSFNIIYKFGVVFRRASLDNSSLYGSGGTVTPTQADYEQRWQHPGDELHTMVPAMIYPANGFRSRLYAFSESLVESAANIRLQDIRLGYTLKNIGGLSFNHLNIFTYVNNLGILWRKNNYGIDPDYPTSFPQPRTYAFGIQAQF</sequence>
<dbReference type="RefSeq" id="WP_190310175.1">
    <property type="nucleotide sequence ID" value="NZ_JACNYK010000004.1"/>
</dbReference>
<comment type="similarity">
    <text evidence="7">Belongs to the TonB-dependent receptor family.</text>
</comment>
<dbReference type="SUPFAM" id="SSF56935">
    <property type="entry name" value="Porins"/>
    <property type="match status" value="1"/>
</dbReference>
<keyword evidence="3 7" id="KW-1134">Transmembrane beta strand</keyword>
<reference evidence="10 11" key="1">
    <citation type="submission" date="2020-08" db="EMBL/GenBank/DDBJ databases">
        <title>Sphingobacterium sp. DN00404 isolated from aquaculture water.</title>
        <authorList>
            <person name="Zhang M."/>
        </authorList>
    </citation>
    <scope>NUCLEOTIDE SEQUENCE [LARGE SCALE GENOMIC DNA]</scope>
    <source>
        <strain evidence="10 11">KCTC 32294</strain>
    </source>
</reference>
<dbReference type="Pfam" id="PF07715">
    <property type="entry name" value="Plug"/>
    <property type="match status" value="1"/>
</dbReference>
<dbReference type="PROSITE" id="PS52016">
    <property type="entry name" value="TONB_DEPENDENT_REC_3"/>
    <property type="match status" value="1"/>
</dbReference>
<dbReference type="SUPFAM" id="SSF49464">
    <property type="entry name" value="Carboxypeptidase regulatory domain-like"/>
    <property type="match status" value="1"/>
</dbReference>
<dbReference type="Gene3D" id="2.170.130.10">
    <property type="entry name" value="TonB-dependent receptor, plug domain"/>
    <property type="match status" value="1"/>
</dbReference>
<dbReference type="InterPro" id="IPR023997">
    <property type="entry name" value="TonB-dep_OMP_SusC/RagA_CS"/>
</dbReference>